<keyword evidence="5" id="KW-0653">Protein transport</keyword>
<evidence type="ECO:0000256" key="4">
    <source>
        <dbReference type="ARBA" id="ARBA00022795"/>
    </source>
</evidence>
<evidence type="ECO:0000256" key="1">
    <source>
        <dbReference type="ARBA" id="ARBA00003041"/>
    </source>
</evidence>
<dbReference type="GO" id="GO:0005829">
    <property type="term" value="C:cytosol"/>
    <property type="evidence" value="ECO:0007669"/>
    <property type="project" value="TreeGrafter"/>
</dbReference>
<evidence type="ECO:0000256" key="5">
    <source>
        <dbReference type="ARBA" id="ARBA00022927"/>
    </source>
</evidence>
<proteinExistence type="inferred from homology"/>
<accession>A0A1I0SQV2</accession>
<keyword evidence="11" id="KW-1185">Reference proteome</keyword>
<feature type="domain" description="Flagellar assembly protein FliH/Type III secretion system HrpE" evidence="9">
    <location>
        <begin position="114"/>
        <end position="241"/>
    </location>
</feature>
<keyword evidence="8" id="KW-0175">Coiled coil</keyword>
<dbReference type="NCBIfam" id="TIGR03825">
    <property type="entry name" value="FliH_bacil"/>
    <property type="match status" value="1"/>
</dbReference>
<dbReference type="InterPro" id="IPR018035">
    <property type="entry name" value="Flagellar_FliH/T3SS_HrpE"/>
</dbReference>
<dbReference type="Pfam" id="PF02108">
    <property type="entry name" value="FliH"/>
    <property type="match status" value="1"/>
</dbReference>
<name>A0A1I0SQV2_9BACL</name>
<gene>
    <name evidence="10" type="ORF">SAMN05192569_1003119</name>
</gene>
<evidence type="ECO:0000256" key="2">
    <source>
        <dbReference type="ARBA" id="ARBA00006602"/>
    </source>
</evidence>
<dbReference type="Proteomes" id="UP000198650">
    <property type="component" value="Unassembled WGS sequence"/>
</dbReference>
<evidence type="ECO:0000313" key="11">
    <source>
        <dbReference type="Proteomes" id="UP000198650"/>
    </source>
</evidence>
<evidence type="ECO:0000256" key="7">
    <source>
        <dbReference type="NCBIfam" id="TIGR03825"/>
    </source>
</evidence>
<keyword evidence="6" id="KW-1006">Bacterial flagellum protein export</keyword>
<dbReference type="AlphaFoldDB" id="A0A1I0SQV2"/>
<keyword evidence="10" id="KW-0282">Flagellum</keyword>
<dbReference type="RefSeq" id="WP_090948082.1">
    <property type="nucleotide sequence ID" value="NZ_FOJS01000003.1"/>
</dbReference>
<keyword evidence="10" id="KW-0969">Cilium</keyword>
<dbReference type="InterPro" id="IPR051472">
    <property type="entry name" value="T3SS_Stator/FliH"/>
</dbReference>
<evidence type="ECO:0000256" key="8">
    <source>
        <dbReference type="SAM" id="Coils"/>
    </source>
</evidence>
<comment type="similarity">
    <text evidence="2">Belongs to the FliH family.</text>
</comment>
<evidence type="ECO:0000313" key="10">
    <source>
        <dbReference type="EMBL" id="SFA41797.1"/>
    </source>
</evidence>
<feature type="coiled-coil region" evidence="8">
    <location>
        <begin position="35"/>
        <end position="123"/>
    </location>
</feature>
<dbReference type="PANTHER" id="PTHR34982">
    <property type="entry name" value="YOP PROTEINS TRANSLOCATION PROTEIN L"/>
    <property type="match status" value="1"/>
</dbReference>
<evidence type="ECO:0000256" key="3">
    <source>
        <dbReference type="ARBA" id="ARBA00022448"/>
    </source>
</evidence>
<organism evidence="10 11">
    <name type="scientific">Parageobacillus thermantarcticus</name>
    <dbReference type="NCBI Taxonomy" id="186116"/>
    <lineage>
        <taxon>Bacteria</taxon>
        <taxon>Bacillati</taxon>
        <taxon>Bacillota</taxon>
        <taxon>Bacilli</taxon>
        <taxon>Bacillales</taxon>
        <taxon>Anoxybacillaceae</taxon>
        <taxon>Parageobacillus</taxon>
    </lineage>
</organism>
<keyword evidence="3" id="KW-0813">Transport</keyword>
<keyword evidence="4" id="KW-1005">Bacterial flagellum biogenesis</keyword>
<dbReference type="OrthoDB" id="19020at2"/>
<dbReference type="InterPro" id="IPR022524">
    <property type="entry name" value="FliH_Bacilli"/>
</dbReference>
<evidence type="ECO:0000256" key="6">
    <source>
        <dbReference type="ARBA" id="ARBA00023225"/>
    </source>
</evidence>
<dbReference type="GO" id="GO:0044781">
    <property type="term" value="P:bacterial-type flagellum organization"/>
    <property type="evidence" value="ECO:0007669"/>
    <property type="project" value="UniProtKB-KW"/>
</dbReference>
<protein>
    <recommendedName>
        <fullName evidence="7">Flagellar assembly protein FliH</fullName>
    </recommendedName>
</protein>
<keyword evidence="10" id="KW-0966">Cell projection</keyword>
<dbReference type="GO" id="GO:0015031">
    <property type="term" value="P:protein transport"/>
    <property type="evidence" value="ECO:0007669"/>
    <property type="project" value="UniProtKB-KW"/>
</dbReference>
<dbReference type="PANTHER" id="PTHR34982:SF1">
    <property type="entry name" value="FLAGELLAR ASSEMBLY PROTEIN FLIH"/>
    <property type="match status" value="1"/>
</dbReference>
<evidence type="ECO:0000259" key="9">
    <source>
        <dbReference type="Pfam" id="PF02108"/>
    </source>
</evidence>
<dbReference type="EMBL" id="FOJS01000003">
    <property type="protein sequence ID" value="SFA41797.1"/>
    <property type="molecule type" value="Genomic_DNA"/>
</dbReference>
<comment type="function">
    <text evidence="1">Needed for flagellar regrowth and assembly.</text>
</comment>
<reference evidence="11" key="1">
    <citation type="submission" date="2016-10" db="EMBL/GenBank/DDBJ databases">
        <authorList>
            <person name="Varghese N."/>
            <person name="Submissions S."/>
        </authorList>
    </citation>
    <scope>NUCLEOTIDE SEQUENCE [LARGE SCALE GENOMIC DNA]</scope>
    <source>
        <strain evidence="11">M1</strain>
    </source>
</reference>
<dbReference type="SUPFAM" id="SSF160527">
    <property type="entry name" value="V-type ATPase subunit E-like"/>
    <property type="match status" value="1"/>
</dbReference>
<dbReference type="STRING" id="186116.SAMN05192569_1003119"/>
<sequence length="264" mass="30777">MILLSNVIKAPFTKTNRADKKIIEIKRFVLEQPTASDEQQENHEAALERAKHEAEQIKREAEQYYESIRRQLSKEQEAWQIEKEQLIQSAREEGYKDGFQQGKEEALHRYRELIEQARKITETANVQFYEQINASAETILRIGIKVAERIIGEKLGENHDNFLSLVKRAIKEVREQTEVTVYVHPLSYETIARRKEELKALFHHEADVFIHPDEQLEENGCIIETPFGRIDASVDTQLEQIKEKLFERMKEGMSAELANSSGRN</sequence>